<reference evidence="1 2" key="1">
    <citation type="journal article" date="2023" name="Science">
        <title>Complex scaffold remodeling in plant triterpene biosynthesis.</title>
        <authorList>
            <person name="De La Pena R."/>
            <person name="Hodgson H."/>
            <person name="Liu J.C."/>
            <person name="Stephenson M.J."/>
            <person name="Martin A.C."/>
            <person name="Owen C."/>
            <person name="Harkess A."/>
            <person name="Leebens-Mack J."/>
            <person name="Jimenez L.E."/>
            <person name="Osbourn A."/>
            <person name="Sattely E.S."/>
        </authorList>
    </citation>
    <scope>NUCLEOTIDE SEQUENCE [LARGE SCALE GENOMIC DNA]</scope>
    <source>
        <strain evidence="2">cv. JPN11</strain>
        <tissue evidence="1">Leaf</tissue>
    </source>
</reference>
<dbReference type="EMBL" id="CM051400">
    <property type="protein sequence ID" value="KAJ4714575.1"/>
    <property type="molecule type" value="Genomic_DNA"/>
</dbReference>
<dbReference type="Proteomes" id="UP001164539">
    <property type="component" value="Chromosome 7"/>
</dbReference>
<protein>
    <submittedName>
        <fullName evidence="1">KH domain-containing protein</fullName>
    </submittedName>
</protein>
<keyword evidence="2" id="KW-1185">Reference proteome</keyword>
<comment type="caution">
    <text evidence="1">The sequence shown here is derived from an EMBL/GenBank/DDBJ whole genome shotgun (WGS) entry which is preliminary data.</text>
</comment>
<evidence type="ECO:0000313" key="2">
    <source>
        <dbReference type="Proteomes" id="UP001164539"/>
    </source>
</evidence>
<proteinExistence type="predicted"/>
<gene>
    <name evidence="1" type="ORF">OWV82_013042</name>
</gene>
<organism evidence="1 2">
    <name type="scientific">Melia azedarach</name>
    <name type="common">Chinaberry tree</name>
    <dbReference type="NCBI Taxonomy" id="155640"/>
    <lineage>
        <taxon>Eukaryota</taxon>
        <taxon>Viridiplantae</taxon>
        <taxon>Streptophyta</taxon>
        <taxon>Embryophyta</taxon>
        <taxon>Tracheophyta</taxon>
        <taxon>Spermatophyta</taxon>
        <taxon>Magnoliopsida</taxon>
        <taxon>eudicotyledons</taxon>
        <taxon>Gunneridae</taxon>
        <taxon>Pentapetalae</taxon>
        <taxon>rosids</taxon>
        <taxon>malvids</taxon>
        <taxon>Sapindales</taxon>
        <taxon>Meliaceae</taxon>
        <taxon>Melia</taxon>
    </lineage>
</organism>
<accession>A0ACC1XTJ3</accession>
<name>A0ACC1XTJ3_MELAZ</name>
<sequence length="723" mass="78038">MENDAASPMHHPYHFHADQGHGKHGPKQKTTIKHLKDEVAFRIVCHVSVIGGLIGRSGGVISRIFRENKCRILCEDAVPGSIHRVIVVIGSGAIDRRIVFHENNVREEFGEVSRVQEAVIRVFERMWELEAQIEGESESAAEDDDVAYCGLLANTTHIGVVVGRGGKNVMRMRKESGAKIRMLPPPICAAKDDELIQITGGTLAVKKALVAVTACLQDWPPMGKPLTLLNGLIEKADYRDSPNLHTQFFPRLPLESPLIGNSENASAFHSSWAYADTKGSLDTKGRKQEVAFRLLVSDPAAAGIIGRRGAIVKSLQNVSGALISFAAPLTKSHERVVTISALEDLDAQYSPVQNAIILVFARSVEVDGQKGFSSGVTEGACVTARLLVGADFVCCLIGNGSRVVSEITDIIDADIQLLGGEQILDSATQNDVLVQISGAYKNVKNALFEVTSRLRQNLRSSEVVNKPRLRSPDGRIGETNPPEFIRSAALSPDSKQETIARRGVDQLCLPLTRSKQLHVKTKGRRQATPATDDKPGSRTLGMSLELEKTLVHLLPTEVLDEVEAKSPSAGVEETTCSILQQPLGQSPDSGQQYSLMEGMAQLGVGGPSILQPSKTDGRGHSTATTDDERGSTIFAEGVELESGNNSVFVAKTTLNIVVGEHIFGLVYGQDGRNLARLKEISGAEIEVCEPCLGKSKGMVVISGKPEQTRLAHHLLQVFVEDGQ</sequence>
<evidence type="ECO:0000313" key="1">
    <source>
        <dbReference type="EMBL" id="KAJ4714575.1"/>
    </source>
</evidence>